<name>A0ABQ3IS82_9GAMM</name>
<gene>
    <name evidence="1" type="ORF">GCM10011501_22510</name>
</gene>
<comment type="caution">
    <text evidence="1">The sequence shown here is derived from an EMBL/GenBank/DDBJ whole genome shotgun (WGS) entry which is preliminary data.</text>
</comment>
<accession>A0ABQ3IS82</accession>
<organism evidence="1 2">
    <name type="scientific">Thalassotalea profundi</name>
    <dbReference type="NCBI Taxonomy" id="2036687"/>
    <lineage>
        <taxon>Bacteria</taxon>
        <taxon>Pseudomonadati</taxon>
        <taxon>Pseudomonadota</taxon>
        <taxon>Gammaproteobacteria</taxon>
        <taxon>Alteromonadales</taxon>
        <taxon>Colwelliaceae</taxon>
        <taxon>Thalassotalea</taxon>
    </lineage>
</organism>
<dbReference type="Proteomes" id="UP000626370">
    <property type="component" value="Unassembled WGS sequence"/>
</dbReference>
<sequence>MALIIAVTPKNILSKIGEINATMEANVKVKVKAMRNTENKMTAPLALNTSVFSTTKENKTRLKKIVFTMLVMST</sequence>
<evidence type="ECO:0000313" key="2">
    <source>
        <dbReference type="Proteomes" id="UP000626370"/>
    </source>
</evidence>
<proteinExistence type="predicted"/>
<reference evidence="2" key="1">
    <citation type="journal article" date="2019" name="Int. J. Syst. Evol. Microbiol.">
        <title>The Global Catalogue of Microorganisms (GCM) 10K type strain sequencing project: providing services to taxonomists for standard genome sequencing and annotation.</title>
        <authorList>
            <consortium name="The Broad Institute Genomics Platform"/>
            <consortium name="The Broad Institute Genome Sequencing Center for Infectious Disease"/>
            <person name="Wu L."/>
            <person name="Ma J."/>
        </authorList>
    </citation>
    <scope>NUCLEOTIDE SEQUENCE [LARGE SCALE GENOMIC DNA]</scope>
    <source>
        <strain evidence="2">CGMCC 1.15922</strain>
    </source>
</reference>
<evidence type="ECO:0000313" key="1">
    <source>
        <dbReference type="EMBL" id="GHE92462.1"/>
    </source>
</evidence>
<keyword evidence="2" id="KW-1185">Reference proteome</keyword>
<protein>
    <submittedName>
        <fullName evidence="1">Uncharacterized protein</fullName>
    </submittedName>
</protein>
<dbReference type="EMBL" id="BNAH01000008">
    <property type="protein sequence ID" value="GHE92462.1"/>
    <property type="molecule type" value="Genomic_DNA"/>
</dbReference>